<feature type="signal peptide" evidence="2">
    <location>
        <begin position="1"/>
        <end position="21"/>
    </location>
</feature>
<feature type="chain" id="PRO_5029473266" description="Carboxypeptidase-like regulatory domain-containing protein" evidence="2">
    <location>
        <begin position="22"/>
        <end position="515"/>
    </location>
</feature>
<dbReference type="Pfam" id="PF13582">
    <property type="entry name" value="Reprolysin_3"/>
    <property type="match status" value="1"/>
</dbReference>
<accession>A0A7K1XVI5</accession>
<dbReference type="Pfam" id="PF13715">
    <property type="entry name" value="CarbopepD_reg_2"/>
    <property type="match status" value="1"/>
</dbReference>
<dbReference type="Gene3D" id="3.40.390.10">
    <property type="entry name" value="Collagenase (Catalytic Domain)"/>
    <property type="match status" value="1"/>
</dbReference>
<keyword evidence="4" id="KW-1185">Reference proteome</keyword>
<evidence type="ECO:0000313" key="4">
    <source>
        <dbReference type="Proteomes" id="UP000451233"/>
    </source>
</evidence>
<dbReference type="SUPFAM" id="SSF55486">
    <property type="entry name" value="Metalloproteases ('zincins'), catalytic domain"/>
    <property type="match status" value="1"/>
</dbReference>
<keyword evidence="2" id="KW-0732">Signal</keyword>
<dbReference type="InterPro" id="IPR024079">
    <property type="entry name" value="MetalloPept_cat_dom_sf"/>
</dbReference>
<dbReference type="GO" id="GO:0008237">
    <property type="term" value="F:metallopeptidase activity"/>
    <property type="evidence" value="ECO:0007669"/>
    <property type="project" value="InterPro"/>
</dbReference>
<organism evidence="3 4">
    <name type="scientific">Hufsiella ginkgonis</name>
    <dbReference type="NCBI Taxonomy" id="2695274"/>
    <lineage>
        <taxon>Bacteria</taxon>
        <taxon>Pseudomonadati</taxon>
        <taxon>Bacteroidota</taxon>
        <taxon>Sphingobacteriia</taxon>
        <taxon>Sphingobacteriales</taxon>
        <taxon>Sphingobacteriaceae</taxon>
        <taxon>Hufsiella</taxon>
    </lineage>
</organism>
<feature type="compositionally biased region" description="Polar residues" evidence="1">
    <location>
        <begin position="145"/>
        <end position="175"/>
    </location>
</feature>
<evidence type="ECO:0000313" key="3">
    <source>
        <dbReference type="EMBL" id="MXV14818.1"/>
    </source>
</evidence>
<dbReference type="SUPFAM" id="SSF49464">
    <property type="entry name" value="Carboxypeptidase regulatory domain-like"/>
    <property type="match status" value="1"/>
</dbReference>
<dbReference type="RefSeq" id="WP_160905765.1">
    <property type="nucleotide sequence ID" value="NZ_WVHS01000001.1"/>
</dbReference>
<dbReference type="EMBL" id="WVHS01000001">
    <property type="protein sequence ID" value="MXV14818.1"/>
    <property type="molecule type" value="Genomic_DNA"/>
</dbReference>
<proteinExistence type="predicted"/>
<dbReference type="Proteomes" id="UP000451233">
    <property type="component" value="Unassembled WGS sequence"/>
</dbReference>
<evidence type="ECO:0008006" key="5">
    <source>
        <dbReference type="Google" id="ProtNLM"/>
    </source>
</evidence>
<sequence length="515" mass="56398">MKFKSIILTTVCLFIIYTAYAQQSITGVLLDESKQPVAGATITVKGHNKSTSTNTQGKFKIDAKLNETLVVSYNGFAPLQFRITSSDLTLRLNASPALTELTEAQYLKTTKDNLQILNTKQAYSKNAKTRFSSDPTLPVNGTAGLGSNNQLQVTATDSDGDGLTNQDEQNIGTDKNNPDTDGDALYDGWEVGVVNGMDLKSFGASPLHKDIFVQMDYMTRATAKNGLGPNTNVVKGIEKSFSNAPVNNPDGINGINIHLVLGNEIPHKGDLSPLADAFADIKRQYFDPNKGSVFHYMVWADGYEGGASSGNAMSIGGSDFVVTLGLWNNGDGGTDDQKTGTFIHELGHNLGLRHGDTDDLNYKPNHISVMNYAYQISGVLLNDEHRYIYQPFSLPPLDERNLNETEGLKAPSLLKGYFIQYLSPARVLVPPIAAGGKIDWNYNQVIDQSIIQADINSDFQRGVLPATRNQWTSVQYKCGSIGRHQQIAGLIDETTKRYNKTTMEELTEQMVLDLH</sequence>
<evidence type="ECO:0000256" key="1">
    <source>
        <dbReference type="SAM" id="MobiDB-lite"/>
    </source>
</evidence>
<dbReference type="Gene3D" id="2.60.40.1120">
    <property type="entry name" value="Carboxypeptidase-like, regulatory domain"/>
    <property type="match status" value="1"/>
</dbReference>
<dbReference type="InterPro" id="IPR008969">
    <property type="entry name" value="CarboxyPept-like_regulatory"/>
</dbReference>
<dbReference type="AlphaFoldDB" id="A0A7K1XVI5"/>
<protein>
    <recommendedName>
        <fullName evidence="5">Carboxypeptidase-like regulatory domain-containing protein</fullName>
    </recommendedName>
</protein>
<evidence type="ECO:0000256" key="2">
    <source>
        <dbReference type="SAM" id="SignalP"/>
    </source>
</evidence>
<reference evidence="3 4" key="1">
    <citation type="submission" date="2019-11" db="EMBL/GenBank/DDBJ databases">
        <title>Pedobacter sp. HMF7056 Genome sequencing and assembly.</title>
        <authorList>
            <person name="Kang H."/>
            <person name="Kim H."/>
            <person name="Joh K."/>
        </authorList>
    </citation>
    <scope>NUCLEOTIDE SEQUENCE [LARGE SCALE GENOMIC DNA]</scope>
    <source>
        <strain evidence="3 4">HMF7056</strain>
    </source>
</reference>
<gene>
    <name evidence="3" type="ORF">GS398_05875</name>
</gene>
<comment type="caution">
    <text evidence="3">The sequence shown here is derived from an EMBL/GenBank/DDBJ whole genome shotgun (WGS) entry which is preliminary data.</text>
</comment>
<name>A0A7K1XVI5_9SPHI</name>
<feature type="region of interest" description="Disordered" evidence="1">
    <location>
        <begin position="127"/>
        <end position="183"/>
    </location>
</feature>